<gene>
    <name evidence="2" type="ORF">F0L68_02235</name>
</gene>
<protein>
    <recommendedName>
        <fullName evidence="4">PH domain-containing protein</fullName>
    </recommendedName>
</protein>
<feature type="transmembrane region" description="Helical" evidence="1">
    <location>
        <begin position="54"/>
        <end position="72"/>
    </location>
</feature>
<dbReference type="Proteomes" id="UP000323454">
    <property type="component" value="Unassembled WGS sequence"/>
</dbReference>
<feature type="transmembrane region" description="Helical" evidence="1">
    <location>
        <begin position="28"/>
        <end position="48"/>
    </location>
</feature>
<sequence length="196" mass="21345">MEPAAQHGMGPRRGIDGETVRLLPMPGLYLGLGLYLICVAAGGALALAGVLRELWLAILAPAVLAVGLFLVLRRGFGVRLDDAGVTVLRPWRRRTTRWADIGGLVFLHRPSPDSHDTWLVRLAVEPGAGLRRGDIPRHAPGPVLMRLTTVGTDREPPAPGANRELAAQGRIFRELIRRGVPVEERGYVDWVLRATP</sequence>
<accession>A0A5B2XSZ1</accession>
<evidence type="ECO:0000313" key="3">
    <source>
        <dbReference type="Proteomes" id="UP000323454"/>
    </source>
</evidence>
<evidence type="ECO:0000256" key="1">
    <source>
        <dbReference type="SAM" id="Phobius"/>
    </source>
</evidence>
<name>A0A5B2XSZ1_9PSEU</name>
<evidence type="ECO:0000313" key="2">
    <source>
        <dbReference type="EMBL" id="KAA2266576.1"/>
    </source>
</evidence>
<reference evidence="2 3" key="1">
    <citation type="submission" date="2019-09" db="EMBL/GenBank/DDBJ databases">
        <title>Goodfellowia gen. nov., a new genus of the Pseudonocardineae related to Actinoalloteichus, containing Goodfellowia coeruleoviolacea gen. nov., comb. nov. gen. nov., comb. nov.</title>
        <authorList>
            <person name="Labeda D."/>
        </authorList>
    </citation>
    <scope>NUCLEOTIDE SEQUENCE [LARGE SCALE GENOMIC DNA]</scope>
    <source>
        <strain evidence="2 3">AN110305</strain>
    </source>
</reference>
<dbReference type="OrthoDB" id="4316883at2"/>
<dbReference type="EMBL" id="VUOB01000002">
    <property type="protein sequence ID" value="KAA2266576.1"/>
    <property type="molecule type" value="Genomic_DNA"/>
</dbReference>
<keyword evidence="1" id="KW-0812">Transmembrane</keyword>
<keyword evidence="1" id="KW-1133">Transmembrane helix</keyword>
<organism evidence="2 3">
    <name type="scientific">Solihabitans fulvus</name>
    <dbReference type="NCBI Taxonomy" id="1892852"/>
    <lineage>
        <taxon>Bacteria</taxon>
        <taxon>Bacillati</taxon>
        <taxon>Actinomycetota</taxon>
        <taxon>Actinomycetes</taxon>
        <taxon>Pseudonocardiales</taxon>
        <taxon>Pseudonocardiaceae</taxon>
        <taxon>Solihabitans</taxon>
    </lineage>
</organism>
<keyword evidence="3" id="KW-1185">Reference proteome</keyword>
<dbReference type="RefSeq" id="WP_149847683.1">
    <property type="nucleotide sequence ID" value="NZ_VUOB01000002.1"/>
</dbReference>
<comment type="caution">
    <text evidence="2">The sequence shown here is derived from an EMBL/GenBank/DDBJ whole genome shotgun (WGS) entry which is preliminary data.</text>
</comment>
<evidence type="ECO:0008006" key="4">
    <source>
        <dbReference type="Google" id="ProtNLM"/>
    </source>
</evidence>
<dbReference type="AlphaFoldDB" id="A0A5B2XSZ1"/>
<proteinExistence type="predicted"/>
<reference evidence="2 3" key="2">
    <citation type="submission" date="2019-09" db="EMBL/GenBank/DDBJ databases">
        <authorList>
            <person name="Jin C."/>
        </authorList>
    </citation>
    <scope>NUCLEOTIDE SEQUENCE [LARGE SCALE GENOMIC DNA]</scope>
    <source>
        <strain evidence="2 3">AN110305</strain>
    </source>
</reference>
<keyword evidence="1" id="KW-0472">Membrane</keyword>